<name>A0A9P7GYZ5_9HYPO</name>
<evidence type="ECO:0000313" key="3">
    <source>
        <dbReference type="Proteomes" id="UP000782241"/>
    </source>
</evidence>
<protein>
    <submittedName>
        <fullName evidence="2">Uncharacterized protein</fullName>
    </submittedName>
</protein>
<feature type="compositionally biased region" description="Basic and acidic residues" evidence="1">
    <location>
        <begin position="133"/>
        <end position="145"/>
    </location>
</feature>
<feature type="region of interest" description="Disordered" evidence="1">
    <location>
        <begin position="1"/>
        <end position="145"/>
    </location>
</feature>
<comment type="caution">
    <text evidence="2">The sequence shown here is derived from an EMBL/GenBank/DDBJ whole genome shotgun (WGS) entry which is preliminary data.</text>
</comment>
<accession>A0A9P7GYZ5</accession>
<keyword evidence="3" id="KW-1185">Reference proteome</keyword>
<organism evidence="2 3">
    <name type="scientific">Fusarium avenaceum</name>
    <dbReference type="NCBI Taxonomy" id="40199"/>
    <lineage>
        <taxon>Eukaryota</taxon>
        <taxon>Fungi</taxon>
        <taxon>Dikarya</taxon>
        <taxon>Ascomycota</taxon>
        <taxon>Pezizomycotina</taxon>
        <taxon>Sordariomycetes</taxon>
        <taxon>Hypocreomycetidae</taxon>
        <taxon>Hypocreales</taxon>
        <taxon>Nectriaceae</taxon>
        <taxon>Fusarium</taxon>
        <taxon>Fusarium tricinctum species complex</taxon>
    </lineage>
</organism>
<gene>
    <name evidence="2" type="ORF">KAF25_001560</name>
</gene>
<dbReference type="Proteomes" id="UP000782241">
    <property type="component" value="Unassembled WGS sequence"/>
</dbReference>
<evidence type="ECO:0000256" key="1">
    <source>
        <dbReference type="SAM" id="MobiDB-lite"/>
    </source>
</evidence>
<feature type="compositionally biased region" description="Basic and acidic residues" evidence="1">
    <location>
        <begin position="103"/>
        <end position="116"/>
    </location>
</feature>
<dbReference type="EMBL" id="JAGPUO010000024">
    <property type="protein sequence ID" value="KAG5655990.1"/>
    <property type="molecule type" value="Genomic_DNA"/>
</dbReference>
<proteinExistence type="predicted"/>
<sequence length="145" mass="15002">MNRHAPRVLVGNDAAPEFHVQQLPAGTAPPEPTFQPNPENEISAQAPGTEGETPASATLVGATSADVHAGLGKPGSGQISQELHGRGKKERSGLEGVGANTSDRIHDKGANRDHPTNYRGKGGENAVDYPGAAKREPAKAEEVTS</sequence>
<reference evidence="2" key="1">
    <citation type="submission" date="2021-04" db="EMBL/GenBank/DDBJ databases">
        <title>Draft genome of Fusarium avenaceum strain F156N33, isolated from an atmospheric sample in Virginia.</title>
        <authorList>
            <person name="Yang S."/>
            <person name="Vinatzer B.A."/>
            <person name="Coleman J."/>
        </authorList>
    </citation>
    <scope>NUCLEOTIDE SEQUENCE</scope>
    <source>
        <strain evidence="2">F156N33</strain>
    </source>
</reference>
<evidence type="ECO:0000313" key="2">
    <source>
        <dbReference type="EMBL" id="KAG5655990.1"/>
    </source>
</evidence>
<dbReference type="AlphaFoldDB" id="A0A9P7GYZ5"/>